<dbReference type="EMBL" id="JARQAG010000002">
    <property type="protein sequence ID" value="MDT2731191.1"/>
    <property type="molecule type" value="Genomic_DNA"/>
</dbReference>
<gene>
    <name evidence="1" type="ORF">P7G31_02835</name>
</gene>
<evidence type="ECO:0000313" key="2">
    <source>
        <dbReference type="Proteomes" id="UP001180515"/>
    </source>
</evidence>
<dbReference type="Proteomes" id="UP001180515">
    <property type="component" value="Unassembled WGS sequence"/>
</dbReference>
<reference evidence="1" key="1">
    <citation type="submission" date="2023-03" db="EMBL/GenBank/DDBJ databases">
        <authorList>
            <person name="Shen W."/>
            <person name="Cai J."/>
        </authorList>
    </citation>
    <scope>NUCLEOTIDE SEQUENCE</scope>
    <source>
        <strain evidence="1">P82-2</strain>
    </source>
</reference>
<dbReference type="RefSeq" id="WP_311981937.1">
    <property type="nucleotide sequence ID" value="NZ_JARQAG010000002.1"/>
</dbReference>
<accession>A0AAE4KU43</accession>
<evidence type="ECO:0000313" key="1">
    <source>
        <dbReference type="EMBL" id="MDT2731191.1"/>
    </source>
</evidence>
<comment type="caution">
    <text evidence="1">The sequence shown here is derived from an EMBL/GenBank/DDBJ whole genome shotgun (WGS) entry which is preliminary data.</text>
</comment>
<organism evidence="1 2">
    <name type="scientific">Streptococcus parauberis</name>
    <dbReference type="NCBI Taxonomy" id="1348"/>
    <lineage>
        <taxon>Bacteria</taxon>
        <taxon>Bacillati</taxon>
        <taxon>Bacillota</taxon>
        <taxon>Bacilli</taxon>
        <taxon>Lactobacillales</taxon>
        <taxon>Streptococcaceae</taxon>
        <taxon>Streptococcus</taxon>
    </lineage>
</organism>
<dbReference type="AlphaFoldDB" id="A0AAE4KU43"/>
<name>A0AAE4KU43_9STRE</name>
<proteinExistence type="predicted"/>
<sequence length="77" mass="8766">MPNIQASSAQLSSQFNTNSKQATLDDVITEIRQVRNRQQVIEAYFDKTHIVSAIAQPIGAYNQRNENALKRMRGELF</sequence>
<protein>
    <submittedName>
        <fullName evidence="1">Uncharacterized protein</fullName>
    </submittedName>
</protein>